<feature type="transmembrane region" description="Helical" evidence="1">
    <location>
        <begin position="106"/>
        <end position="126"/>
    </location>
</feature>
<feature type="transmembrane region" description="Helical" evidence="1">
    <location>
        <begin position="82"/>
        <end position="100"/>
    </location>
</feature>
<evidence type="ECO:0000313" key="3">
    <source>
        <dbReference type="Proteomes" id="UP001139502"/>
    </source>
</evidence>
<feature type="transmembrane region" description="Helical" evidence="1">
    <location>
        <begin position="313"/>
        <end position="333"/>
    </location>
</feature>
<feature type="transmembrane region" description="Helical" evidence="1">
    <location>
        <begin position="12"/>
        <end position="34"/>
    </location>
</feature>
<dbReference type="PANTHER" id="PTHR23542">
    <property type="match status" value="1"/>
</dbReference>
<protein>
    <submittedName>
        <fullName evidence="2">MFS transporter</fullName>
    </submittedName>
</protein>
<dbReference type="EMBL" id="JANAFB010000001">
    <property type="protein sequence ID" value="MCP3424592.1"/>
    <property type="molecule type" value="Genomic_DNA"/>
</dbReference>
<proteinExistence type="predicted"/>
<dbReference type="GO" id="GO:0022857">
    <property type="term" value="F:transmembrane transporter activity"/>
    <property type="evidence" value="ECO:0007669"/>
    <property type="project" value="InterPro"/>
</dbReference>
<name>A0A9X2HD02_9MICC</name>
<dbReference type="RefSeq" id="WP_254164271.1">
    <property type="nucleotide sequence ID" value="NZ_JANAFB010000001.1"/>
</dbReference>
<keyword evidence="1" id="KW-0812">Transmembrane</keyword>
<evidence type="ECO:0000313" key="2">
    <source>
        <dbReference type="EMBL" id="MCP3424592.1"/>
    </source>
</evidence>
<dbReference type="InterPro" id="IPR011701">
    <property type="entry name" value="MFS"/>
</dbReference>
<keyword evidence="3" id="KW-1185">Reference proteome</keyword>
<dbReference type="PANTHER" id="PTHR23542:SF1">
    <property type="entry name" value="MAJOR FACILITATOR SUPERFAMILY (MFS) PROFILE DOMAIN-CONTAINING PROTEIN"/>
    <property type="match status" value="1"/>
</dbReference>
<feature type="transmembrane region" description="Helical" evidence="1">
    <location>
        <begin position="374"/>
        <end position="393"/>
    </location>
</feature>
<dbReference type="InterPro" id="IPR036259">
    <property type="entry name" value="MFS_trans_sf"/>
</dbReference>
<dbReference type="Proteomes" id="UP001139502">
    <property type="component" value="Unassembled WGS sequence"/>
</dbReference>
<keyword evidence="1" id="KW-0472">Membrane</keyword>
<feature type="transmembrane region" description="Helical" evidence="1">
    <location>
        <begin position="254"/>
        <end position="276"/>
    </location>
</feature>
<sequence>MPSSRDPRYLDALRLPGAAPTLGAALTGRAAYAMDVLPMLYAVSAATGSIGSAGLAVAAYGATAGVLAPVRARLIDRHGARPVLAVLTVLFGLSIAGLAAGSAWGASGVVLILLAAVIGACAPPLGPTMRVAWGRLAPDRELLRRGLSLDAVCEELLFLAGPALGGLALAVLPPEAVLLGLAGLAMLGGLGFAATPVVGRLGPAAAGASAVARPRSVLREPGFVRLLVPVLVAGGVSGALTVMVPLQLADSGGAGAAGVVLALFGVGSALGGLAYGAIRLPGGPFRQLTVSAALLVALSAPMGLVAGPVAAGALLAAAGLFFAPVLVAAYLAAHDAGGAGRENSASTWVNTAHNLGSSAATAAAGVLAESLGGPAAMACVTGVALALLVAAAARSGRARSE</sequence>
<organism evidence="2 3">
    <name type="scientific">Rothia santali</name>
    <dbReference type="NCBI Taxonomy" id="2949643"/>
    <lineage>
        <taxon>Bacteria</taxon>
        <taxon>Bacillati</taxon>
        <taxon>Actinomycetota</taxon>
        <taxon>Actinomycetes</taxon>
        <taxon>Micrococcales</taxon>
        <taxon>Micrococcaceae</taxon>
        <taxon>Rothia</taxon>
    </lineage>
</organism>
<dbReference type="Gene3D" id="1.20.1250.20">
    <property type="entry name" value="MFS general substrate transporter like domains"/>
    <property type="match status" value="1"/>
</dbReference>
<dbReference type="SUPFAM" id="SSF103473">
    <property type="entry name" value="MFS general substrate transporter"/>
    <property type="match status" value="1"/>
</dbReference>
<feature type="transmembrane region" description="Helical" evidence="1">
    <location>
        <begin position="178"/>
        <end position="202"/>
    </location>
</feature>
<keyword evidence="1" id="KW-1133">Transmembrane helix</keyword>
<feature type="transmembrane region" description="Helical" evidence="1">
    <location>
        <begin position="147"/>
        <end position="172"/>
    </location>
</feature>
<reference evidence="2" key="1">
    <citation type="submission" date="2022-06" db="EMBL/GenBank/DDBJ databases">
        <title>Rothia sp. isolated from sandalwood seedling.</title>
        <authorList>
            <person name="Tuikhar N."/>
            <person name="Kirdat K."/>
            <person name="Thorat V."/>
            <person name="Swetha P."/>
            <person name="Padma S."/>
            <person name="Sundararaj R."/>
            <person name="Yadav A."/>
        </authorList>
    </citation>
    <scope>NUCLEOTIDE SEQUENCE</scope>
    <source>
        <strain evidence="2">AR01</strain>
    </source>
</reference>
<accession>A0A9X2HD02</accession>
<evidence type="ECO:0000256" key="1">
    <source>
        <dbReference type="SAM" id="Phobius"/>
    </source>
</evidence>
<feature type="transmembrane region" description="Helical" evidence="1">
    <location>
        <begin position="288"/>
        <end position="307"/>
    </location>
</feature>
<feature type="transmembrane region" description="Helical" evidence="1">
    <location>
        <begin position="345"/>
        <end position="368"/>
    </location>
</feature>
<comment type="caution">
    <text evidence="2">The sequence shown here is derived from an EMBL/GenBank/DDBJ whole genome shotgun (WGS) entry which is preliminary data.</text>
</comment>
<gene>
    <name evidence="2" type="ORF">NBM05_00705</name>
</gene>
<dbReference type="AlphaFoldDB" id="A0A9X2HD02"/>
<dbReference type="Pfam" id="PF07690">
    <property type="entry name" value="MFS_1"/>
    <property type="match status" value="1"/>
</dbReference>
<feature type="transmembrane region" description="Helical" evidence="1">
    <location>
        <begin position="40"/>
        <end position="70"/>
    </location>
</feature>
<feature type="transmembrane region" description="Helical" evidence="1">
    <location>
        <begin position="223"/>
        <end position="248"/>
    </location>
</feature>